<keyword evidence="6" id="KW-0677">Repeat</keyword>
<evidence type="ECO:0000256" key="11">
    <source>
        <dbReference type="ARBA" id="ARBA00034464"/>
    </source>
</evidence>
<dbReference type="Pfam" id="PF00566">
    <property type="entry name" value="RabGAP-TBC"/>
    <property type="match status" value="1"/>
</dbReference>
<dbReference type="EMBL" id="GEEE01018611">
    <property type="protein sequence ID" value="JAP44614.1"/>
    <property type="molecule type" value="Transcribed_RNA"/>
</dbReference>
<reference evidence="15" key="1">
    <citation type="submission" date="2016-01" db="EMBL/GenBank/DDBJ databases">
        <title>Reference transcriptome for the parasite Schistocephalus solidus: insights into the molecular evolution of parasitism.</title>
        <authorList>
            <person name="Hebert F.O."/>
            <person name="Grambauer S."/>
            <person name="Barber I."/>
            <person name="Landry C.R."/>
            <person name="Aubin-Horth N."/>
        </authorList>
    </citation>
    <scope>NUCLEOTIDE SEQUENCE</scope>
</reference>
<evidence type="ECO:0000259" key="14">
    <source>
        <dbReference type="PROSITE" id="PS50086"/>
    </source>
</evidence>
<feature type="compositionally biased region" description="Polar residues" evidence="13">
    <location>
        <begin position="338"/>
        <end position="372"/>
    </location>
</feature>
<evidence type="ECO:0000256" key="5">
    <source>
        <dbReference type="ARBA" id="ARBA00022574"/>
    </source>
</evidence>
<feature type="region of interest" description="Disordered" evidence="13">
    <location>
        <begin position="1058"/>
        <end position="1095"/>
    </location>
</feature>
<dbReference type="SMART" id="SM00320">
    <property type="entry name" value="WD40"/>
    <property type="match status" value="4"/>
</dbReference>
<keyword evidence="5 12" id="KW-0853">WD repeat</keyword>
<dbReference type="InterPro" id="IPR015943">
    <property type="entry name" value="WD40/YVTN_repeat-like_dom_sf"/>
</dbReference>
<evidence type="ECO:0000256" key="10">
    <source>
        <dbReference type="ARBA" id="ARBA00023273"/>
    </source>
</evidence>
<dbReference type="Gene3D" id="1.10.472.80">
    <property type="entry name" value="Ypt/Rab-GAP domain of gyp1p, domain 3"/>
    <property type="match status" value="1"/>
</dbReference>
<evidence type="ECO:0000256" key="3">
    <source>
        <dbReference type="ARBA" id="ARBA00014199"/>
    </source>
</evidence>
<dbReference type="InterPro" id="IPR001680">
    <property type="entry name" value="WD40_rpt"/>
</dbReference>
<feature type="region of interest" description="Disordered" evidence="13">
    <location>
        <begin position="333"/>
        <end position="372"/>
    </location>
</feature>
<feature type="compositionally biased region" description="Low complexity" evidence="13">
    <location>
        <begin position="802"/>
        <end position="811"/>
    </location>
</feature>
<feature type="repeat" description="WD" evidence="12">
    <location>
        <begin position="129"/>
        <end position="170"/>
    </location>
</feature>
<evidence type="ECO:0000256" key="9">
    <source>
        <dbReference type="ARBA" id="ARBA00023212"/>
    </source>
</evidence>
<dbReference type="InterPro" id="IPR051570">
    <property type="entry name" value="TBC1_cilium_biogenesis"/>
</dbReference>
<evidence type="ECO:0000256" key="12">
    <source>
        <dbReference type="PROSITE-ProRule" id="PRU00221"/>
    </source>
</evidence>
<name>A0A0X3NXY1_SCHSO</name>
<dbReference type="Gene3D" id="2.130.10.10">
    <property type="entry name" value="YVTN repeat-like/Quinoprotein amine dehydrogenase"/>
    <property type="match status" value="1"/>
</dbReference>
<evidence type="ECO:0000313" key="15">
    <source>
        <dbReference type="EMBL" id="JAP44614.1"/>
    </source>
</evidence>
<dbReference type="InterPro" id="IPR000195">
    <property type="entry name" value="Rab-GAP-TBC_dom"/>
</dbReference>
<dbReference type="PROSITE" id="PS50082">
    <property type="entry name" value="WD_REPEATS_2"/>
    <property type="match status" value="1"/>
</dbReference>
<evidence type="ECO:0000256" key="13">
    <source>
        <dbReference type="SAM" id="MobiDB-lite"/>
    </source>
</evidence>
<dbReference type="GO" id="GO:0060271">
    <property type="term" value="P:cilium assembly"/>
    <property type="evidence" value="ECO:0007669"/>
    <property type="project" value="TreeGrafter"/>
</dbReference>
<dbReference type="GO" id="GO:0036064">
    <property type="term" value="C:ciliary basal body"/>
    <property type="evidence" value="ECO:0007669"/>
    <property type="project" value="TreeGrafter"/>
</dbReference>
<protein>
    <recommendedName>
        <fullName evidence="3">TBC1 domain family member 31</fullName>
    </recommendedName>
</protein>
<keyword evidence="8" id="KW-0175">Coiled coil</keyword>
<comment type="subcellular location">
    <subcellularLocation>
        <location evidence="1">Cytoplasm</location>
        <location evidence="1">Cytoskeleton</location>
        <location evidence="1">Cilium basal body</location>
    </subcellularLocation>
    <subcellularLocation>
        <location evidence="2">Cytoplasm</location>
        <location evidence="2">Cytoskeleton</location>
        <location evidence="2">Microtubule organizing center</location>
        <location evidence="2">Centrosome</location>
        <location evidence="2">Centriolar satellite</location>
    </subcellularLocation>
</comment>
<dbReference type="AlphaFoldDB" id="A0A0X3NXY1"/>
<evidence type="ECO:0000256" key="4">
    <source>
        <dbReference type="ARBA" id="ARBA00022490"/>
    </source>
</evidence>
<keyword evidence="7" id="KW-0970">Cilium biogenesis/degradation</keyword>
<dbReference type="PANTHER" id="PTHR19853:SF1">
    <property type="entry name" value="TBC1 DOMAIN FAMILY MEMBER 31"/>
    <property type="match status" value="1"/>
</dbReference>
<sequence length="1095" mass="122102">MSVQKLQLDSASSGVIFKKHPSKNVTGKLFSVSRLLKEANPFQGSAACYARITTAEFNSSGTVLYCSDSLGALFCLNLIENRYQKIVTLNSRCCILQSETKENGRLFAGTVDNTIRVVDVALGDQIQVLRGHTSNVSTISVQPNSGMLMLSTALDGAVLWDLQTFQKRRRLRARSKSAIQTVFFLPPSGAQMLSCLQDGSLFVWDSATLDCCYQLSSQRAPELPYRTLCVTDDGAVLFAAGKSPAIHVWNLLPRDDACDVENVECGSSVRDICEIITFPPNISSIRRLSWLPANQPSRVAATEKRQAQMSTWSGNLGGCLTVLGGDRQLRVLRRKSQPPLTSGSRSLLNKGNASDTNCRPQSTGLTTRRLSAHPSTSELHRVSPWCQCLCLGIGTLEDPQLSAFCAAFYHSTHSSLLTQMSYLNVSGCRLVATISTAGRLDVYDLDASQAFAKQPAPPAYQVSGVATSDITPKDPKPKSCRTTRSLSLSSSFSSKKISKNKTAPVRSLNPEIRSFDLVDDETKQLLGRRRLRALLKEYGKFPAKHRPFIWRYLLQLPENTEAYKVLARKGTHPSFANLAEKYPIKSSTLFRTLQRTCSALAFWSELFGETPYLPLLAFPFVKIFQENKLQAFEVVATVLTNWCSAWFEYFPNPPINVLCMVENLIAFHDRELYQHLVDCRITTEIYAWPVLQTVFSEVFTEEEWLCLWDTLISYPPSYFITFTAAFILTARGPILRLRSIGEFELFFRSQCSLPVAAVIARAHQVAASTLPELKPATFLRQLSRPPKTASSPPNADCVGEISHSASSSDPVSSSFVPLTRPFYPAVTRFPKFIVNFQIRERERIRSEEKEYLRQRALAEEMLKRTEALAAEEENWLRQQEVLATAEQRRRKIVAEEEASLRERQKCLKDFLRGLKLRELACVEQTAVRLRRLGLQQREFGITDRNQQLDSLDNQRYQTEELLGNSNELTAIEATIERRRAENAVLASSLRPPLTVSGIRGDVDESVGAVADDTASRPISQPPNPLSRERSDVRGDGLSINAQRFPFTSTKLDLRTNHHNELGASAVRTDPEPASSAAARGVSFASPETRPFSEDS</sequence>
<dbReference type="SUPFAM" id="SSF50978">
    <property type="entry name" value="WD40 repeat-like"/>
    <property type="match status" value="1"/>
</dbReference>
<gene>
    <name evidence="15" type="ORF">TR121589</name>
</gene>
<evidence type="ECO:0000256" key="2">
    <source>
        <dbReference type="ARBA" id="ARBA00004607"/>
    </source>
</evidence>
<dbReference type="Pfam" id="PF00400">
    <property type="entry name" value="WD40"/>
    <property type="match status" value="1"/>
</dbReference>
<keyword evidence="9" id="KW-0206">Cytoskeleton</keyword>
<feature type="region of interest" description="Disordered" evidence="13">
    <location>
        <begin position="462"/>
        <end position="487"/>
    </location>
</feature>
<proteinExistence type="predicted"/>
<feature type="region of interest" description="Disordered" evidence="13">
    <location>
        <begin position="783"/>
        <end position="811"/>
    </location>
</feature>
<dbReference type="EMBL" id="GEEE01004063">
    <property type="protein sequence ID" value="JAP59162.1"/>
    <property type="molecule type" value="Transcribed_RNA"/>
</dbReference>
<evidence type="ECO:0000256" key="7">
    <source>
        <dbReference type="ARBA" id="ARBA00022794"/>
    </source>
</evidence>
<feature type="domain" description="Rab-GAP TBC" evidence="14">
    <location>
        <begin position="540"/>
        <end position="715"/>
    </location>
</feature>
<evidence type="ECO:0000256" key="1">
    <source>
        <dbReference type="ARBA" id="ARBA00004120"/>
    </source>
</evidence>
<feature type="region of interest" description="Disordered" evidence="13">
    <location>
        <begin position="1007"/>
        <end position="1043"/>
    </location>
</feature>
<evidence type="ECO:0000256" key="8">
    <source>
        <dbReference type="ARBA" id="ARBA00023054"/>
    </source>
</evidence>
<dbReference type="InterPro" id="IPR036322">
    <property type="entry name" value="WD40_repeat_dom_sf"/>
</dbReference>
<keyword evidence="4" id="KW-0963">Cytoplasm</keyword>
<keyword evidence="10" id="KW-0966">Cell projection</keyword>
<dbReference type="InterPro" id="IPR035969">
    <property type="entry name" value="Rab-GAP_TBC_sf"/>
</dbReference>
<organism evidence="15">
    <name type="scientific">Schistocephalus solidus</name>
    <name type="common">Tapeworm</name>
    <dbReference type="NCBI Taxonomy" id="70667"/>
    <lineage>
        <taxon>Eukaryota</taxon>
        <taxon>Metazoa</taxon>
        <taxon>Spiralia</taxon>
        <taxon>Lophotrochozoa</taxon>
        <taxon>Platyhelminthes</taxon>
        <taxon>Cestoda</taxon>
        <taxon>Eucestoda</taxon>
        <taxon>Diphyllobothriidea</taxon>
        <taxon>Diphyllobothriidae</taxon>
        <taxon>Schistocephalus</taxon>
    </lineage>
</organism>
<dbReference type="SUPFAM" id="SSF47923">
    <property type="entry name" value="Ypt/Rab-GAP domain of gyp1p"/>
    <property type="match status" value="1"/>
</dbReference>
<comment type="function">
    <text evidence="11">Molecular adapter which is involved in cilium biogenesis. Part of a functional complex including OFD1 a centriolar protein involved in cilium assembly. Could regulate the cAMP-dependent phosphorylation of OFD1, and its subsequent ubiquitination by PJA2 which ultimately leads to its proteasomal degradation.</text>
</comment>
<dbReference type="PROSITE" id="PS50086">
    <property type="entry name" value="TBC_RABGAP"/>
    <property type="match status" value="1"/>
</dbReference>
<dbReference type="PANTHER" id="PTHR19853">
    <property type="entry name" value="WD REPEAT CONTAINING PROTEIN 3 WDR3"/>
    <property type="match status" value="1"/>
</dbReference>
<evidence type="ECO:0000256" key="6">
    <source>
        <dbReference type="ARBA" id="ARBA00022737"/>
    </source>
</evidence>
<dbReference type="GO" id="GO:0034451">
    <property type="term" value="C:centriolar satellite"/>
    <property type="evidence" value="ECO:0007669"/>
    <property type="project" value="UniProtKB-SubCell"/>
</dbReference>
<accession>A0A0X3NXY1</accession>